<keyword evidence="3" id="KW-0813">Transport</keyword>
<dbReference type="GO" id="GO:0005886">
    <property type="term" value="C:plasma membrane"/>
    <property type="evidence" value="ECO:0007669"/>
    <property type="project" value="UniProtKB-SubCell"/>
</dbReference>
<gene>
    <name evidence="9" type="ORF">P186_1095</name>
</gene>
<keyword evidence="5 8" id="KW-0812">Transmembrane</keyword>
<proteinExistence type="inferred from homology"/>
<dbReference type="OrthoDB" id="57034at2157"/>
<feature type="transmembrane region" description="Helical" evidence="8">
    <location>
        <begin position="212"/>
        <end position="235"/>
    </location>
</feature>
<dbReference type="RefSeq" id="WP_014288359.1">
    <property type="nucleotide sequence ID" value="NC_016645.1"/>
</dbReference>
<comment type="subcellular location">
    <subcellularLocation>
        <location evidence="1">Cell membrane</location>
        <topology evidence="1">Multi-pass membrane protein</topology>
    </subcellularLocation>
</comment>
<evidence type="ECO:0000256" key="5">
    <source>
        <dbReference type="ARBA" id="ARBA00022692"/>
    </source>
</evidence>
<dbReference type="InterPro" id="IPR000522">
    <property type="entry name" value="ABC_transptr_permease_BtuC"/>
</dbReference>
<feature type="transmembrane region" description="Helical" evidence="8">
    <location>
        <begin position="66"/>
        <end position="88"/>
    </location>
</feature>
<comment type="similarity">
    <text evidence="2">Belongs to the binding-protein-dependent transport system permease family. FecCD subfamily.</text>
</comment>
<evidence type="ECO:0000256" key="2">
    <source>
        <dbReference type="ARBA" id="ARBA00007935"/>
    </source>
</evidence>
<dbReference type="InterPro" id="IPR037294">
    <property type="entry name" value="ABC_BtuC-like"/>
</dbReference>
<dbReference type="Proteomes" id="UP000005867">
    <property type="component" value="Chromosome"/>
</dbReference>
<evidence type="ECO:0000313" key="10">
    <source>
        <dbReference type="Proteomes" id="UP000005867"/>
    </source>
</evidence>
<dbReference type="KEGG" id="pyr:P186_1095"/>
<evidence type="ECO:0000256" key="4">
    <source>
        <dbReference type="ARBA" id="ARBA00022475"/>
    </source>
</evidence>
<dbReference type="SUPFAM" id="SSF81345">
    <property type="entry name" value="ABC transporter involved in vitamin B12 uptake, BtuC"/>
    <property type="match status" value="1"/>
</dbReference>
<feature type="transmembrane region" description="Helical" evidence="8">
    <location>
        <begin position="286"/>
        <end position="304"/>
    </location>
</feature>
<accession>G7VC31</accession>
<dbReference type="HOGENOM" id="CLU_013016_0_3_2"/>
<evidence type="ECO:0000256" key="8">
    <source>
        <dbReference type="SAM" id="Phobius"/>
    </source>
</evidence>
<dbReference type="AlphaFoldDB" id="G7VC31"/>
<evidence type="ECO:0000256" key="1">
    <source>
        <dbReference type="ARBA" id="ARBA00004651"/>
    </source>
</evidence>
<protein>
    <submittedName>
        <fullName evidence="9">Iron (III) dicitrate transport system, permease protein, putative</fullName>
    </submittedName>
</protein>
<dbReference type="Pfam" id="PF01032">
    <property type="entry name" value="FecCD"/>
    <property type="match status" value="1"/>
</dbReference>
<feature type="transmembrane region" description="Helical" evidence="8">
    <location>
        <begin position="161"/>
        <end position="184"/>
    </location>
</feature>
<dbReference type="EMBL" id="CP003098">
    <property type="protein sequence ID" value="AET32531.1"/>
    <property type="molecule type" value="Genomic_DNA"/>
</dbReference>
<keyword evidence="6 8" id="KW-1133">Transmembrane helix</keyword>
<dbReference type="GO" id="GO:0022857">
    <property type="term" value="F:transmembrane transporter activity"/>
    <property type="evidence" value="ECO:0007669"/>
    <property type="project" value="InterPro"/>
</dbReference>
<evidence type="ECO:0000256" key="3">
    <source>
        <dbReference type="ARBA" id="ARBA00022448"/>
    </source>
</evidence>
<dbReference type="PANTHER" id="PTHR30472:SF25">
    <property type="entry name" value="ABC TRANSPORTER PERMEASE PROTEIN MJ0876-RELATED"/>
    <property type="match status" value="1"/>
</dbReference>
<dbReference type="eggNOG" id="arCOG01007">
    <property type="taxonomic scope" value="Archaea"/>
</dbReference>
<dbReference type="BioCyc" id="PSP1104324:GJSN-1070-MONOMER"/>
<dbReference type="PANTHER" id="PTHR30472">
    <property type="entry name" value="FERRIC ENTEROBACTIN TRANSPORT SYSTEM PERMEASE PROTEIN"/>
    <property type="match status" value="1"/>
</dbReference>
<feature type="transmembrane region" description="Helical" evidence="8">
    <location>
        <begin position="120"/>
        <end position="141"/>
    </location>
</feature>
<sequence>MRSVLYISAALLLFFNLLWGPAGLDWGVIEAVRVPRVLGAVLAGAALSLAGLLLQTALRNPLADPYVLGVSGASALTALLSYLAWRFFHMQYVGYLGGALAGAAAASLLLLTLSTRASLYAVLIAGVMTAFLTSAVLQLLLMLLPPEELGYVYLAMQGSFAAYPPGAVGYALALALLPVVAVAWRYSRWIAAYAHGEEAAAGLGVPVRRVNVLITALAAAATGLAVASVGPVGFVGLMAPHIARWSAGSHRFDKLVTPAVASGIALALLADAVTRALLPRDVPSSVVMSLVGVPFAVALFWRYVRGV</sequence>
<keyword evidence="10" id="KW-1185">Reference proteome</keyword>
<evidence type="ECO:0000256" key="7">
    <source>
        <dbReference type="ARBA" id="ARBA00023136"/>
    </source>
</evidence>
<organism evidence="9 10">
    <name type="scientific">Pyrobaculum ferrireducens</name>
    <dbReference type="NCBI Taxonomy" id="1104324"/>
    <lineage>
        <taxon>Archaea</taxon>
        <taxon>Thermoproteota</taxon>
        <taxon>Thermoprotei</taxon>
        <taxon>Thermoproteales</taxon>
        <taxon>Thermoproteaceae</taxon>
        <taxon>Pyrobaculum</taxon>
    </lineage>
</organism>
<evidence type="ECO:0000256" key="6">
    <source>
        <dbReference type="ARBA" id="ARBA00022989"/>
    </source>
</evidence>
<keyword evidence="4" id="KW-1003">Cell membrane</keyword>
<dbReference type="Gene3D" id="1.10.3470.10">
    <property type="entry name" value="ABC transporter involved in vitamin B12 uptake, BtuC"/>
    <property type="match status" value="1"/>
</dbReference>
<dbReference type="STRING" id="1104324.P186_1095"/>
<keyword evidence="7 8" id="KW-0472">Membrane</keyword>
<name>G7VC31_9CREN</name>
<feature type="transmembrane region" description="Helical" evidence="8">
    <location>
        <begin position="37"/>
        <end position="54"/>
    </location>
</feature>
<dbReference type="GeneID" id="11595351"/>
<feature type="transmembrane region" description="Helical" evidence="8">
    <location>
        <begin position="255"/>
        <end position="274"/>
    </location>
</feature>
<feature type="transmembrane region" description="Helical" evidence="8">
    <location>
        <begin position="94"/>
        <end position="113"/>
    </location>
</feature>
<reference evidence="9 10" key="1">
    <citation type="journal article" date="2012" name="J. Bacteriol.">
        <title>Complete genome sequence of strain 1860, a crenarchaeon of the genus pyrobaculum able to grow with various electron acceptors.</title>
        <authorList>
            <person name="Mardanov A.V."/>
            <person name="Gumerov V.M."/>
            <person name="Slobodkina G.B."/>
            <person name="Beletsky A.V."/>
            <person name="Bonch-Osmolovskaya E.A."/>
            <person name="Ravin N.V."/>
            <person name="Skryabin K.G."/>
        </authorList>
    </citation>
    <scope>NUCLEOTIDE SEQUENCE [LARGE SCALE GENOMIC DNA]</scope>
    <source>
        <strain evidence="9 10">1860</strain>
    </source>
</reference>
<evidence type="ECO:0000313" key="9">
    <source>
        <dbReference type="EMBL" id="AET32531.1"/>
    </source>
</evidence>